<evidence type="ECO:0000313" key="1">
    <source>
        <dbReference type="EMBL" id="RJQ76604.1"/>
    </source>
</evidence>
<dbReference type="OrthoDB" id="5584941at2"/>
<protein>
    <submittedName>
        <fullName evidence="1">XRE family transcriptional regulator</fullName>
    </submittedName>
</protein>
<gene>
    <name evidence="1" type="ORF">D5S19_30230</name>
</gene>
<name>A0A419HL36_9PSEU</name>
<dbReference type="InterPro" id="IPR010982">
    <property type="entry name" value="Lambda_DNA-bd_dom_sf"/>
</dbReference>
<dbReference type="CDD" id="cd00093">
    <property type="entry name" value="HTH_XRE"/>
    <property type="match status" value="1"/>
</dbReference>
<dbReference type="RefSeq" id="WP_120026755.1">
    <property type="nucleotide sequence ID" value="NZ_QZFV01000144.1"/>
</dbReference>
<accession>A0A419HL36</accession>
<dbReference type="SUPFAM" id="SSF47413">
    <property type="entry name" value="lambda repressor-like DNA-binding domains"/>
    <property type="match status" value="1"/>
</dbReference>
<dbReference type="Gene3D" id="1.10.260.40">
    <property type="entry name" value="lambda repressor-like DNA-binding domains"/>
    <property type="match status" value="1"/>
</dbReference>
<reference evidence="1 2" key="1">
    <citation type="submission" date="2018-09" db="EMBL/GenBank/DDBJ databases">
        <title>YIM PH 21725 draft genome.</title>
        <authorList>
            <person name="Miao C."/>
        </authorList>
    </citation>
    <scope>NUCLEOTIDE SEQUENCE [LARGE SCALE GENOMIC DNA]</scope>
    <source>
        <strain evidence="2">YIM PH21725</strain>
    </source>
</reference>
<keyword evidence="2" id="KW-1185">Reference proteome</keyword>
<proteinExistence type="predicted"/>
<dbReference type="AlphaFoldDB" id="A0A419HL36"/>
<dbReference type="EMBL" id="QZFV01000144">
    <property type="protein sequence ID" value="RJQ76604.1"/>
    <property type="molecule type" value="Genomic_DNA"/>
</dbReference>
<evidence type="ECO:0000313" key="2">
    <source>
        <dbReference type="Proteomes" id="UP000285112"/>
    </source>
</evidence>
<dbReference type="GO" id="GO:0003677">
    <property type="term" value="F:DNA binding"/>
    <property type="evidence" value="ECO:0007669"/>
    <property type="project" value="InterPro"/>
</dbReference>
<dbReference type="Proteomes" id="UP000285112">
    <property type="component" value="Unassembled WGS sequence"/>
</dbReference>
<comment type="caution">
    <text evidence="1">The sequence shown here is derived from an EMBL/GenBank/DDBJ whole genome shotgun (WGS) entry which is preliminary data.</text>
</comment>
<organism evidence="1 2">
    <name type="scientific">Amycolatopsis panacis</name>
    <dbReference type="NCBI Taxonomy" id="2340917"/>
    <lineage>
        <taxon>Bacteria</taxon>
        <taxon>Bacillati</taxon>
        <taxon>Actinomycetota</taxon>
        <taxon>Actinomycetes</taxon>
        <taxon>Pseudonocardiales</taxon>
        <taxon>Pseudonocardiaceae</taxon>
        <taxon>Amycolatopsis</taxon>
    </lineage>
</organism>
<dbReference type="InterPro" id="IPR001387">
    <property type="entry name" value="Cro/C1-type_HTH"/>
</dbReference>
<sequence length="50" mass="5875">MSRAHREAAGQSQEDPACEARWHWTFVSQVERGLRNVNLLKLADRLRIDR</sequence>